<dbReference type="PANTHER" id="PTHR11575:SF6">
    <property type="entry name" value="2',3'-CYCLIC-NUCLEOTIDE 2'-PHOSPHODIESTERASE_3'-NUCLEOTIDASE"/>
    <property type="match status" value="1"/>
</dbReference>
<evidence type="ECO:0000313" key="3">
    <source>
        <dbReference type="Proteomes" id="UP000319836"/>
    </source>
</evidence>
<dbReference type="SUPFAM" id="SSF55816">
    <property type="entry name" value="5'-nucleotidase (syn. UDP-sugar hydrolase), C-terminal domain"/>
    <property type="match status" value="1"/>
</dbReference>
<comment type="caution">
    <text evidence="2">The sequence shown here is derived from an EMBL/GenBank/DDBJ whole genome shotgun (WGS) entry which is preliminary data.</text>
</comment>
<dbReference type="Pfam" id="PF02872">
    <property type="entry name" value="5_nucleotid_C"/>
    <property type="match status" value="1"/>
</dbReference>
<dbReference type="GO" id="GO:0009166">
    <property type="term" value="P:nucleotide catabolic process"/>
    <property type="evidence" value="ECO:0007669"/>
    <property type="project" value="InterPro"/>
</dbReference>
<organism evidence="2 3">
    <name type="scientific">Eiseniibacteriota bacterium</name>
    <dbReference type="NCBI Taxonomy" id="2212470"/>
    <lineage>
        <taxon>Bacteria</taxon>
        <taxon>Candidatus Eiseniibacteriota</taxon>
    </lineage>
</organism>
<dbReference type="SUPFAM" id="SSF56300">
    <property type="entry name" value="Metallo-dependent phosphatases"/>
    <property type="match status" value="2"/>
</dbReference>
<dbReference type="GO" id="GO:0046872">
    <property type="term" value="F:metal ion binding"/>
    <property type="evidence" value="ECO:0007669"/>
    <property type="project" value="InterPro"/>
</dbReference>
<dbReference type="Proteomes" id="UP000319836">
    <property type="component" value="Unassembled WGS sequence"/>
</dbReference>
<dbReference type="PROSITE" id="PS00786">
    <property type="entry name" value="5_NUCLEOTIDASE_2"/>
    <property type="match status" value="1"/>
</dbReference>
<dbReference type="AlphaFoldDB" id="A0A538TVA0"/>
<dbReference type="GO" id="GO:0000166">
    <property type="term" value="F:nucleotide binding"/>
    <property type="evidence" value="ECO:0007669"/>
    <property type="project" value="InterPro"/>
</dbReference>
<accession>A0A538TVA0</accession>
<protein>
    <recommendedName>
        <fullName evidence="1">5'-Nucleotidase C-terminal domain-containing protein</fullName>
    </recommendedName>
</protein>
<sequence length="808" mass="86554">MDAGDAIEGGIEIAYRMGPQRRPDPMIAAMNALQYDAMTVGYHEFDFGWNTLESARRAARFPWLGANVESEGGARSLFVPSIVKQAGPLKIGVIGVCTPAVPRFVDSTNVSGLRFEDPVAAAQREADRLRHAEHCDAVVLVAHTGLERDPETGLERRGDTPDENWGYRLARQVSGIDVLVLGHTHVVVGSAEVEGVLVTQAGKWGENLGRVDLVFTRERAGDAWRLDSRRARVMAIADSVATDPALALLARPYHEEAQTLLARRVGTAPRDLEAPRGRLANGSTWELIHRAQLDATGADLSLAALPDPTAKIGRGPITLRDLVRLYPYGNTLGVVEMTGADLRAALEQSARFFSGYTFAAGTPLVDPAMPAYNFDTAYGVTYAIDLTRPPGERIVGLTYKGVPVTSSRRFKVAVNSYRMNGGGGFESIRCARRLRTGSLTVREAIANLLRKSGPLDGSSRSNWTLVPDYATTPERPLIDLLVRRGALGADQVKQLRPDEIPTRSEIEQWIARAFGFGTGALGTPETQTYATAAGGGGLTAPTTMTRESVAEACLSAALRAGYDGLGPGGAASFRRALWSGPALADAAGGTRGGKASSRAADETPVTRAQALGMIANARYPVIRVLETTDFHGAILTGQTERRTNRKLGGSAALAAAIERLRAENPEGTVLIDGGDLFQGTMISNLQFGRPVVEQMNALAYAATAIGNHEFDWSVDTLVQRVHEMRFAALGANLRERKTGKLPDWARSDTTLSRRGLKVGVLGLCYRFTPTVTLARNVTRLEFLDDSTVAAGLAPGLRAGCDVLIGVGH</sequence>
<gene>
    <name evidence="2" type="ORF">E6K80_15155</name>
</gene>
<dbReference type="InterPro" id="IPR008334">
    <property type="entry name" value="5'-Nucleotdase_C"/>
</dbReference>
<evidence type="ECO:0000313" key="2">
    <source>
        <dbReference type="EMBL" id="TMQ67552.1"/>
    </source>
</evidence>
<reference evidence="2 3" key="1">
    <citation type="journal article" date="2019" name="Nat. Microbiol.">
        <title>Mediterranean grassland soil C-N compound turnover is dependent on rainfall and depth, and is mediated by genomically divergent microorganisms.</title>
        <authorList>
            <person name="Diamond S."/>
            <person name="Andeer P.F."/>
            <person name="Li Z."/>
            <person name="Crits-Christoph A."/>
            <person name="Burstein D."/>
            <person name="Anantharaman K."/>
            <person name="Lane K.R."/>
            <person name="Thomas B.C."/>
            <person name="Pan C."/>
            <person name="Northen T.R."/>
            <person name="Banfield J.F."/>
        </authorList>
    </citation>
    <scope>NUCLEOTIDE SEQUENCE [LARGE SCALE GENOMIC DNA]</scope>
    <source>
        <strain evidence="2">WS_10</strain>
    </source>
</reference>
<dbReference type="InterPro" id="IPR006179">
    <property type="entry name" value="5_nucleotidase/apyrase"/>
</dbReference>
<dbReference type="Gene3D" id="3.90.780.10">
    <property type="entry name" value="5'-Nucleotidase, C-terminal domain"/>
    <property type="match status" value="1"/>
</dbReference>
<dbReference type="GO" id="GO:0016788">
    <property type="term" value="F:hydrolase activity, acting on ester bonds"/>
    <property type="evidence" value="ECO:0007669"/>
    <property type="project" value="InterPro"/>
</dbReference>
<proteinExistence type="predicted"/>
<evidence type="ECO:0000259" key="1">
    <source>
        <dbReference type="Pfam" id="PF02872"/>
    </source>
</evidence>
<dbReference type="GO" id="GO:0030288">
    <property type="term" value="C:outer membrane-bounded periplasmic space"/>
    <property type="evidence" value="ECO:0007669"/>
    <property type="project" value="TreeGrafter"/>
</dbReference>
<dbReference type="Gene3D" id="3.60.21.10">
    <property type="match status" value="2"/>
</dbReference>
<dbReference type="InterPro" id="IPR006146">
    <property type="entry name" value="5'-Nucleotdase_CS"/>
</dbReference>
<name>A0A538TVA0_UNCEI</name>
<feature type="domain" description="5'-Nucleotidase C-terminal" evidence="1">
    <location>
        <begin position="265"/>
        <end position="426"/>
    </location>
</feature>
<dbReference type="PRINTS" id="PR01607">
    <property type="entry name" value="APYRASEFAMLY"/>
</dbReference>
<feature type="non-terminal residue" evidence="2">
    <location>
        <position position="808"/>
    </location>
</feature>
<dbReference type="PANTHER" id="PTHR11575">
    <property type="entry name" value="5'-NUCLEOTIDASE-RELATED"/>
    <property type="match status" value="1"/>
</dbReference>
<dbReference type="InterPro" id="IPR029052">
    <property type="entry name" value="Metallo-depent_PP-like"/>
</dbReference>
<dbReference type="EMBL" id="VBPA01000443">
    <property type="protein sequence ID" value="TMQ67552.1"/>
    <property type="molecule type" value="Genomic_DNA"/>
</dbReference>
<dbReference type="InterPro" id="IPR036907">
    <property type="entry name" value="5'-Nucleotdase_C_sf"/>
</dbReference>